<feature type="transmembrane region" description="Helical" evidence="3">
    <location>
        <begin position="79"/>
        <end position="96"/>
    </location>
</feature>
<dbReference type="PANTHER" id="PTHR34295">
    <property type="entry name" value="BIOTIN TRANSPORTER BIOY"/>
    <property type="match status" value="1"/>
</dbReference>
<comment type="subcellular location">
    <subcellularLocation>
        <location evidence="2">Cell membrane</location>
        <topology evidence="2">Multi-pass membrane protein</topology>
    </subcellularLocation>
</comment>
<name>A0A1Q5PLF7_9ACTO</name>
<keyword evidence="3" id="KW-1133">Transmembrane helix</keyword>
<dbReference type="Pfam" id="PF02632">
    <property type="entry name" value="BioY"/>
    <property type="match status" value="1"/>
</dbReference>
<feature type="transmembrane region" description="Helical" evidence="3">
    <location>
        <begin position="108"/>
        <end position="125"/>
    </location>
</feature>
<comment type="similarity">
    <text evidence="1 2">Belongs to the BioY family.</text>
</comment>
<keyword evidence="2" id="KW-1003">Cell membrane</keyword>
<keyword evidence="2" id="KW-0813">Transport</keyword>
<evidence type="ECO:0000256" key="1">
    <source>
        <dbReference type="ARBA" id="ARBA00010692"/>
    </source>
</evidence>
<accession>A0A1Q5PLF7</accession>
<dbReference type="STRING" id="1921764.BSR28_06435"/>
<keyword evidence="3" id="KW-0812">Transmembrane</keyword>
<keyword evidence="5" id="KW-1185">Reference proteome</keyword>
<dbReference type="RefSeq" id="WP_073709254.1">
    <property type="nucleotide sequence ID" value="NZ_MQSV01000003.1"/>
</dbReference>
<protein>
    <recommendedName>
        <fullName evidence="2">Biotin transporter</fullName>
    </recommendedName>
</protein>
<reference evidence="4 5" key="1">
    <citation type="submission" date="2016-11" db="EMBL/GenBank/DDBJ databases">
        <title>Actinomyces gypaetusis sp. nov. isolated from the vulture Gypaetus barbatus in Qinghai Tibet Plateau China.</title>
        <authorList>
            <person name="Meng X."/>
        </authorList>
    </citation>
    <scope>NUCLEOTIDE SEQUENCE [LARGE SCALE GENOMIC DNA]</scope>
    <source>
        <strain evidence="4 5">VUL4_2</strain>
    </source>
</reference>
<organism evidence="4 5">
    <name type="scientific">Boudabousia liubingyangii</name>
    <dbReference type="NCBI Taxonomy" id="1921764"/>
    <lineage>
        <taxon>Bacteria</taxon>
        <taxon>Bacillati</taxon>
        <taxon>Actinomycetota</taxon>
        <taxon>Actinomycetes</taxon>
        <taxon>Actinomycetales</taxon>
        <taxon>Actinomycetaceae</taxon>
        <taxon>Boudabousia</taxon>
    </lineage>
</organism>
<evidence type="ECO:0000256" key="2">
    <source>
        <dbReference type="PIRNR" id="PIRNR016661"/>
    </source>
</evidence>
<dbReference type="Gene3D" id="1.10.1760.20">
    <property type="match status" value="1"/>
</dbReference>
<feature type="transmembrane region" description="Helical" evidence="3">
    <location>
        <begin position="179"/>
        <end position="198"/>
    </location>
</feature>
<evidence type="ECO:0000313" key="5">
    <source>
        <dbReference type="Proteomes" id="UP000186785"/>
    </source>
</evidence>
<feature type="transmembrane region" description="Helical" evidence="3">
    <location>
        <begin position="31"/>
        <end position="49"/>
    </location>
</feature>
<evidence type="ECO:0000256" key="3">
    <source>
        <dbReference type="SAM" id="Phobius"/>
    </source>
</evidence>
<keyword evidence="2 3" id="KW-0472">Membrane</keyword>
<dbReference type="Proteomes" id="UP000186785">
    <property type="component" value="Unassembled WGS sequence"/>
</dbReference>
<sequence>MTINKTSQSLKPAVFAEALNLGRLSGVARDVLLILGGALLVGALAQLSIPIGPVPVTGQTLGVLLVGAALGAKRGATSLATYLVLGLAGVPWFANFTGGPAALLKPSFGFILGFVFVAALVGVGAERGWDRQLPTAFALYFGASVVLYVFGLTYLWAALAYAGKTLSLGTLLQVGLVPFIPGDLLKTAIAAGLSPLAWKLVNRG</sequence>
<feature type="transmembrane region" description="Helical" evidence="3">
    <location>
        <begin position="137"/>
        <end position="159"/>
    </location>
</feature>
<dbReference type="EMBL" id="MQSV01000003">
    <property type="protein sequence ID" value="OKL47894.1"/>
    <property type="molecule type" value="Genomic_DNA"/>
</dbReference>
<proteinExistence type="inferred from homology"/>
<feature type="transmembrane region" description="Helical" evidence="3">
    <location>
        <begin position="55"/>
        <end position="72"/>
    </location>
</feature>
<evidence type="ECO:0000313" key="4">
    <source>
        <dbReference type="EMBL" id="OKL47894.1"/>
    </source>
</evidence>
<gene>
    <name evidence="4" type="ORF">BSR29_05245</name>
</gene>
<dbReference type="InterPro" id="IPR003784">
    <property type="entry name" value="BioY"/>
</dbReference>
<dbReference type="PANTHER" id="PTHR34295:SF1">
    <property type="entry name" value="BIOTIN TRANSPORTER BIOY"/>
    <property type="match status" value="1"/>
</dbReference>
<dbReference type="OrthoDB" id="1496139at2"/>
<comment type="caution">
    <text evidence="4">The sequence shown here is derived from an EMBL/GenBank/DDBJ whole genome shotgun (WGS) entry which is preliminary data.</text>
</comment>
<dbReference type="PIRSF" id="PIRSF016661">
    <property type="entry name" value="BioY"/>
    <property type="match status" value="1"/>
</dbReference>
<dbReference type="AlphaFoldDB" id="A0A1Q5PLF7"/>
<dbReference type="GO" id="GO:0015225">
    <property type="term" value="F:biotin transmembrane transporter activity"/>
    <property type="evidence" value="ECO:0007669"/>
    <property type="project" value="UniProtKB-UniRule"/>
</dbReference>
<dbReference type="GO" id="GO:0005886">
    <property type="term" value="C:plasma membrane"/>
    <property type="evidence" value="ECO:0007669"/>
    <property type="project" value="UniProtKB-SubCell"/>
</dbReference>